<dbReference type="Ensembl" id="ENSCCRT00020014570.1">
    <property type="protein sequence ID" value="ENSCCRP00020013209.1"/>
    <property type="gene ID" value="ENSCCRG00020006503.1"/>
</dbReference>
<dbReference type="InterPro" id="IPR002151">
    <property type="entry name" value="Kinesin_light"/>
</dbReference>
<keyword evidence="3 11" id="KW-0963">Cytoplasm</keyword>
<name>A0A8C2CL51_CYPCA</name>
<evidence type="ECO:0000256" key="8">
    <source>
        <dbReference type="ARBA" id="ARBA00023175"/>
    </source>
</evidence>
<dbReference type="Proteomes" id="UP000694701">
    <property type="component" value="Unplaced"/>
</dbReference>
<evidence type="ECO:0000256" key="5">
    <source>
        <dbReference type="ARBA" id="ARBA00022737"/>
    </source>
</evidence>
<evidence type="ECO:0000313" key="12">
    <source>
        <dbReference type="Ensembl" id="ENSCCRP00020013209.1"/>
    </source>
</evidence>
<dbReference type="Gene3D" id="1.25.40.10">
    <property type="entry name" value="Tetratricopeptide repeat domain"/>
    <property type="match status" value="1"/>
</dbReference>
<evidence type="ECO:0000256" key="7">
    <source>
        <dbReference type="ARBA" id="ARBA00023054"/>
    </source>
</evidence>
<accession>A0A8C2CL51</accession>
<protein>
    <recommendedName>
        <fullName evidence="11">Kinesin light chain</fullName>
    </recommendedName>
</protein>
<comment type="function">
    <text evidence="11">Kinesin is a microtubule-associated force-producing protein that play a role in organelle transport.</text>
</comment>
<dbReference type="GO" id="GO:0007018">
    <property type="term" value="P:microtubule-based movement"/>
    <property type="evidence" value="ECO:0007669"/>
    <property type="project" value="TreeGrafter"/>
</dbReference>
<sequence>MLNILALMYRDQRKYKEANRLLIDALSIREKTLGKDHPAVEATLNNLAVLYRKRGQYREAEPLCRRALEIREKSLGKDHPDVASQLNNLALDCQNQGKYEEVECYYRRALKIDECKLGPDDPNVPKTKNNLASCLFKQGKYKEAEVLYKEILTSAHEKEFGSVDAENKPIWMHAEEREEVSKVCVVDKMSVCVSAPSAVTQTVCLLIMNTTLRNLAALYRRQGKMKAAEMLEECATRYHKQVQNTLNLSFYRKRKCYGRQWVPETVWFPTFLKTSSFVLNRRRRNHTGLEQCKSE</sequence>
<evidence type="ECO:0000256" key="10">
    <source>
        <dbReference type="PROSITE-ProRule" id="PRU00339"/>
    </source>
</evidence>
<dbReference type="GO" id="GO:0005871">
    <property type="term" value="C:kinesin complex"/>
    <property type="evidence" value="ECO:0007669"/>
    <property type="project" value="UniProtKB-UniRule"/>
</dbReference>
<organism evidence="12 13">
    <name type="scientific">Cyprinus carpio</name>
    <name type="common">Common carp</name>
    <dbReference type="NCBI Taxonomy" id="7962"/>
    <lineage>
        <taxon>Eukaryota</taxon>
        <taxon>Metazoa</taxon>
        <taxon>Chordata</taxon>
        <taxon>Craniata</taxon>
        <taxon>Vertebrata</taxon>
        <taxon>Euteleostomi</taxon>
        <taxon>Actinopterygii</taxon>
        <taxon>Neopterygii</taxon>
        <taxon>Teleostei</taxon>
        <taxon>Ostariophysi</taxon>
        <taxon>Cypriniformes</taxon>
        <taxon>Cyprinidae</taxon>
        <taxon>Cyprininae</taxon>
        <taxon>Cyprinus</taxon>
    </lineage>
</organism>
<keyword evidence="8 11" id="KW-0505">Motor protein</keyword>
<evidence type="ECO:0000256" key="6">
    <source>
        <dbReference type="ARBA" id="ARBA00022803"/>
    </source>
</evidence>
<evidence type="ECO:0000313" key="13">
    <source>
        <dbReference type="Proteomes" id="UP000694701"/>
    </source>
</evidence>
<keyword evidence="5" id="KW-0677">Repeat</keyword>
<dbReference type="GO" id="GO:0019894">
    <property type="term" value="F:kinesin binding"/>
    <property type="evidence" value="ECO:0007669"/>
    <property type="project" value="TreeGrafter"/>
</dbReference>
<comment type="subcellular location">
    <subcellularLocation>
        <location evidence="1 11">Cytoplasm</location>
        <location evidence="1 11">Cytoskeleton</location>
    </subcellularLocation>
</comment>
<evidence type="ECO:0000256" key="11">
    <source>
        <dbReference type="RuleBase" id="RU367020"/>
    </source>
</evidence>
<feature type="repeat" description="TPR" evidence="10">
    <location>
        <begin position="41"/>
        <end position="74"/>
    </location>
</feature>
<dbReference type="PANTHER" id="PTHR45783">
    <property type="entry name" value="KINESIN LIGHT CHAIN"/>
    <property type="match status" value="1"/>
</dbReference>
<dbReference type="GO" id="GO:0005874">
    <property type="term" value="C:microtubule"/>
    <property type="evidence" value="ECO:0007669"/>
    <property type="project" value="UniProtKB-UniRule"/>
</dbReference>
<proteinExistence type="inferred from homology"/>
<dbReference type="PANTHER" id="PTHR45783:SF6">
    <property type="entry name" value="KINESIN LIGHT CHAIN 4"/>
    <property type="match status" value="1"/>
</dbReference>
<dbReference type="GO" id="GO:0005737">
    <property type="term" value="C:cytoplasm"/>
    <property type="evidence" value="ECO:0007669"/>
    <property type="project" value="TreeGrafter"/>
</dbReference>
<evidence type="ECO:0000256" key="4">
    <source>
        <dbReference type="ARBA" id="ARBA00022701"/>
    </source>
</evidence>
<keyword evidence="7" id="KW-0175">Coiled coil</keyword>
<dbReference type="PRINTS" id="PR00381">
    <property type="entry name" value="KINESINLIGHT"/>
</dbReference>
<evidence type="ECO:0000256" key="3">
    <source>
        <dbReference type="ARBA" id="ARBA00022490"/>
    </source>
</evidence>
<comment type="subunit">
    <text evidence="11">Oligomeric complex composed of two heavy chains and two light chains.</text>
</comment>
<dbReference type="AlphaFoldDB" id="A0A8C2CL51"/>
<dbReference type="SUPFAM" id="SSF48452">
    <property type="entry name" value="TPR-like"/>
    <property type="match status" value="1"/>
</dbReference>
<dbReference type="InterPro" id="IPR011990">
    <property type="entry name" value="TPR-like_helical_dom_sf"/>
</dbReference>
<keyword evidence="6 10" id="KW-0802">TPR repeat</keyword>
<evidence type="ECO:0000256" key="1">
    <source>
        <dbReference type="ARBA" id="ARBA00004245"/>
    </source>
</evidence>
<reference evidence="12" key="1">
    <citation type="submission" date="2025-08" db="UniProtKB">
        <authorList>
            <consortium name="Ensembl"/>
        </authorList>
    </citation>
    <scope>IDENTIFICATION</scope>
</reference>
<dbReference type="SMART" id="SM00028">
    <property type="entry name" value="TPR"/>
    <property type="match status" value="4"/>
</dbReference>
<keyword evidence="4 11" id="KW-0493">Microtubule</keyword>
<evidence type="ECO:0000256" key="2">
    <source>
        <dbReference type="ARBA" id="ARBA00009622"/>
    </source>
</evidence>
<dbReference type="InterPro" id="IPR019734">
    <property type="entry name" value="TPR_rpt"/>
</dbReference>
<keyword evidence="9 11" id="KW-0206">Cytoskeleton</keyword>
<dbReference type="PROSITE" id="PS50005">
    <property type="entry name" value="TPR"/>
    <property type="match status" value="1"/>
</dbReference>
<evidence type="ECO:0000256" key="9">
    <source>
        <dbReference type="ARBA" id="ARBA00023212"/>
    </source>
</evidence>
<comment type="similarity">
    <text evidence="2 11">Belongs to the kinesin light chain family.</text>
</comment>
<dbReference type="Pfam" id="PF13424">
    <property type="entry name" value="TPR_12"/>
    <property type="match status" value="1"/>
</dbReference>
<dbReference type="Pfam" id="PF13374">
    <property type="entry name" value="TPR_10"/>
    <property type="match status" value="3"/>
</dbReference>